<evidence type="ECO:0000313" key="7">
    <source>
        <dbReference type="EMBL" id="KAF7824330.1"/>
    </source>
</evidence>
<evidence type="ECO:0000313" key="8">
    <source>
        <dbReference type="Proteomes" id="UP000634136"/>
    </source>
</evidence>
<dbReference type="Proteomes" id="UP000634136">
    <property type="component" value="Unassembled WGS sequence"/>
</dbReference>
<dbReference type="Pfam" id="PF04434">
    <property type="entry name" value="SWIM"/>
    <property type="match status" value="1"/>
</dbReference>
<keyword evidence="2 4" id="KW-0863">Zinc-finger</keyword>
<evidence type="ECO:0000256" key="2">
    <source>
        <dbReference type="ARBA" id="ARBA00022771"/>
    </source>
</evidence>
<evidence type="ECO:0000256" key="5">
    <source>
        <dbReference type="SAM" id="MobiDB-lite"/>
    </source>
</evidence>
<protein>
    <submittedName>
        <fullName evidence="7">Protein FAR1-RELATED SEQUENCE 5-like</fullName>
    </submittedName>
</protein>
<keyword evidence="8" id="KW-1185">Reference proteome</keyword>
<dbReference type="Pfam" id="PF03101">
    <property type="entry name" value="FAR1"/>
    <property type="match status" value="1"/>
</dbReference>
<feature type="domain" description="SWIM-type" evidence="6">
    <location>
        <begin position="379"/>
        <end position="415"/>
    </location>
</feature>
<evidence type="ECO:0000256" key="1">
    <source>
        <dbReference type="ARBA" id="ARBA00022723"/>
    </source>
</evidence>
<keyword evidence="3" id="KW-0862">Zinc</keyword>
<name>A0A834WI63_9FABA</name>
<evidence type="ECO:0000259" key="6">
    <source>
        <dbReference type="PROSITE" id="PS50966"/>
    </source>
</evidence>
<reference evidence="7" key="1">
    <citation type="submission" date="2020-09" db="EMBL/GenBank/DDBJ databases">
        <title>Genome-Enabled Discovery of Anthraquinone Biosynthesis in Senna tora.</title>
        <authorList>
            <person name="Kang S.-H."/>
            <person name="Pandey R.P."/>
            <person name="Lee C.-M."/>
            <person name="Sim J.-S."/>
            <person name="Jeong J.-T."/>
            <person name="Choi B.-S."/>
            <person name="Jung M."/>
            <person name="Ginzburg D."/>
            <person name="Zhao K."/>
            <person name="Won S.Y."/>
            <person name="Oh T.-J."/>
            <person name="Yu Y."/>
            <person name="Kim N.-H."/>
            <person name="Lee O.R."/>
            <person name="Lee T.-H."/>
            <person name="Bashyal P."/>
            <person name="Kim T.-S."/>
            <person name="Lee W.-H."/>
            <person name="Kawkins C."/>
            <person name="Kim C.-K."/>
            <person name="Kim J.S."/>
            <person name="Ahn B.O."/>
            <person name="Rhee S.Y."/>
            <person name="Sohng J.K."/>
        </authorList>
    </citation>
    <scope>NUCLEOTIDE SEQUENCE</scope>
    <source>
        <tissue evidence="7">Leaf</tissue>
    </source>
</reference>
<gene>
    <name evidence="7" type="ORF">G2W53_022474</name>
</gene>
<dbReference type="EMBL" id="JAAIUW010000007">
    <property type="protein sequence ID" value="KAF7824330.1"/>
    <property type="molecule type" value="Genomic_DNA"/>
</dbReference>
<feature type="region of interest" description="Disordered" evidence="5">
    <location>
        <begin position="526"/>
        <end position="567"/>
    </location>
</feature>
<dbReference type="InterPro" id="IPR004330">
    <property type="entry name" value="FAR1_DNA_bnd_dom"/>
</dbReference>
<proteinExistence type="predicted"/>
<dbReference type="Pfam" id="PF10551">
    <property type="entry name" value="MULE"/>
    <property type="match status" value="1"/>
</dbReference>
<evidence type="ECO:0000256" key="4">
    <source>
        <dbReference type="PROSITE-ProRule" id="PRU00325"/>
    </source>
</evidence>
<feature type="compositionally biased region" description="Polar residues" evidence="5">
    <location>
        <begin position="553"/>
        <end position="567"/>
    </location>
</feature>
<dbReference type="InterPro" id="IPR006564">
    <property type="entry name" value="Znf_PMZ"/>
</dbReference>
<keyword evidence="1" id="KW-0479">Metal-binding</keyword>
<dbReference type="PANTHER" id="PTHR47718:SF2">
    <property type="entry name" value="PROTEIN FAR1-RELATED SEQUENCE 5-LIKE"/>
    <property type="match status" value="1"/>
</dbReference>
<accession>A0A834WI63</accession>
<dbReference type="AlphaFoldDB" id="A0A834WI63"/>
<dbReference type="SMART" id="SM00575">
    <property type="entry name" value="ZnF_PMZ"/>
    <property type="match status" value="1"/>
</dbReference>
<sequence length="604" mass="69961">MELDGKPKVGMQFDNLESAWKFWKSYGGKMGFGVRKDFSNKSKKDGAITSCRFVCSKEGNSANPLFFHKFQMDSDEQITNIFWADVRMQLDYAYFGDVVSLDTTYCTNNAHRPLALFSGFNHHKGVVIFGAALLYDETTASFKWLFEMFLKVHNQKKPQTIFTDQDRAMAKALQEVLPDTYHGLCTWHLMQNCIKHLGNLMKHGSHFLRDFKACMYEYEEEKEFEEAWSQLLSDYNVHENTWVESVYSLKEKWAACYMKKVFTLGMRSTQLSESLNADVKRCLNPDVDIIQFFKHFERVVEDKRYNEWKCEFEAREKLPRLRCPSSPMLQQLAEVYTPIILDMFQDQFDLFSACCIKQRRQSESLIEYVIDMYKHKGEWEVLFHTQEKSVSCTCRRFETFGILCCHALKVFEANDVKLVPDQYILKRWTKMARTGIIFDVNGNEVEEDPKFGHTLEIRSLCQRFVKLASEVTGKDEVLILRSATEEMIKKVEALRLGKIRGTNESDDPIIPSSNDMSIPTGIKKRVGIKRRSRPKSRVELQLRNRKASRSRSHPTFTHSQSESTDIGASSLVQLENSFSFTRLLMDQSEGSVSLGALEFGGDKL</sequence>
<evidence type="ECO:0000256" key="3">
    <source>
        <dbReference type="ARBA" id="ARBA00022833"/>
    </source>
</evidence>
<organism evidence="7 8">
    <name type="scientific">Senna tora</name>
    <dbReference type="NCBI Taxonomy" id="362788"/>
    <lineage>
        <taxon>Eukaryota</taxon>
        <taxon>Viridiplantae</taxon>
        <taxon>Streptophyta</taxon>
        <taxon>Embryophyta</taxon>
        <taxon>Tracheophyta</taxon>
        <taxon>Spermatophyta</taxon>
        <taxon>Magnoliopsida</taxon>
        <taxon>eudicotyledons</taxon>
        <taxon>Gunneridae</taxon>
        <taxon>Pentapetalae</taxon>
        <taxon>rosids</taxon>
        <taxon>fabids</taxon>
        <taxon>Fabales</taxon>
        <taxon>Fabaceae</taxon>
        <taxon>Caesalpinioideae</taxon>
        <taxon>Cassia clade</taxon>
        <taxon>Senna</taxon>
    </lineage>
</organism>
<dbReference type="PROSITE" id="PS50966">
    <property type="entry name" value="ZF_SWIM"/>
    <property type="match status" value="1"/>
</dbReference>
<dbReference type="InterPro" id="IPR007527">
    <property type="entry name" value="Znf_SWIM"/>
</dbReference>
<feature type="compositionally biased region" description="Basic residues" evidence="5">
    <location>
        <begin position="526"/>
        <end position="535"/>
    </location>
</feature>
<dbReference type="GO" id="GO:0008270">
    <property type="term" value="F:zinc ion binding"/>
    <property type="evidence" value="ECO:0007669"/>
    <property type="project" value="UniProtKB-KW"/>
</dbReference>
<feature type="compositionally biased region" description="Basic residues" evidence="5">
    <location>
        <begin position="543"/>
        <end position="552"/>
    </location>
</feature>
<dbReference type="InterPro" id="IPR018289">
    <property type="entry name" value="MULE_transposase_dom"/>
</dbReference>
<comment type="caution">
    <text evidence="7">The sequence shown here is derived from an EMBL/GenBank/DDBJ whole genome shotgun (WGS) entry which is preliminary data.</text>
</comment>
<dbReference type="OrthoDB" id="1672286at2759"/>
<dbReference type="PANTHER" id="PTHR47718">
    <property type="entry name" value="OS01G0519700 PROTEIN"/>
    <property type="match status" value="1"/>
</dbReference>